<feature type="transmembrane region" description="Helical" evidence="1">
    <location>
        <begin position="265"/>
        <end position="284"/>
    </location>
</feature>
<feature type="domain" description="CNA-B" evidence="2">
    <location>
        <begin position="77"/>
        <end position="158"/>
    </location>
</feature>
<dbReference type="HOGENOM" id="CLU_958195_0_0_9"/>
<keyword evidence="1" id="KW-0472">Membrane</keyword>
<proteinExistence type="predicted"/>
<protein>
    <submittedName>
        <fullName evidence="3">LPXTG-motif cell wall anchor domain protein</fullName>
    </submittedName>
</protein>
<dbReference type="Pfam" id="PF05738">
    <property type="entry name" value="Cna_B"/>
    <property type="match status" value="3"/>
</dbReference>
<organism evidence="3 4">
    <name type="scientific">Solobacterium moorei F0204</name>
    <dbReference type="NCBI Taxonomy" id="706433"/>
    <lineage>
        <taxon>Bacteria</taxon>
        <taxon>Bacillati</taxon>
        <taxon>Bacillota</taxon>
        <taxon>Erysipelotrichia</taxon>
        <taxon>Erysipelotrichales</taxon>
        <taxon>Erysipelotrichaceae</taxon>
        <taxon>Solobacterium</taxon>
    </lineage>
</organism>
<comment type="caution">
    <text evidence="3">The sequence shown here is derived from an EMBL/GenBank/DDBJ whole genome shotgun (WGS) entry which is preliminary data.</text>
</comment>
<sequence>VDVKLLVDGEERETLTLSAANHWKGEFEELYKYDPIDGHEIQYTVKEVAVEGYTSAVSGTAQTGFTITNTITGKVSVPVTKKWIGKEADSATVHLYADGTDTGKSATLNAANQWQYTFANLEQYKDGKAINYTIKEDSIAGYETKVTGDMKGYIVTNTNTEKLTIPVEKKWIGKEAAQVDVKLLVDGEEKETLTLNAANQWKGEFKNLYKYDQTDGHEIQYTVKEVAVEGYTSAVSGTAQTGFTITNTKNPVPPTTPKTGDNSNLSLYIGVAVVALAILGFVIVKRFKSSK</sequence>
<accession>E7MQV1</accession>
<gene>
    <name evidence="3" type="ORF">HMPREF9430_01940</name>
</gene>
<dbReference type="Proteomes" id="UP000004097">
    <property type="component" value="Unassembled WGS sequence"/>
</dbReference>
<dbReference type="STRING" id="706433.HMPREF9430_01940"/>
<dbReference type="EMBL" id="AECQ01000041">
    <property type="protein sequence ID" value="EFW23444.1"/>
    <property type="molecule type" value="Genomic_DNA"/>
</dbReference>
<keyword evidence="1" id="KW-1133">Transmembrane helix</keyword>
<dbReference type="AlphaFoldDB" id="E7MQV1"/>
<dbReference type="CDD" id="cd00222">
    <property type="entry name" value="CollagenBindB"/>
    <property type="match status" value="3"/>
</dbReference>
<keyword evidence="1" id="KW-0812">Transmembrane</keyword>
<dbReference type="InterPro" id="IPR008454">
    <property type="entry name" value="Collagen-bd_Cna-like_B-typ_dom"/>
</dbReference>
<evidence type="ECO:0000256" key="1">
    <source>
        <dbReference type="SAM" id="Phobius"/>
    </source>
</evidence>
<reference evidence="3 4" key="1">
    <citation type="submission" date="2010-08" db="EMBL/GenBank/DDBJ databases">
        <authorList>
            <person name="Weinstock G."/>
            <person name="Sodergren E."/>
            <person name="Clifton S."/>
            <person name="Fulton L."/>
            <person name="Fulton B."/>
            <person name="Courtney L."/>
            <person name="Fronick C."/>
            <person name="Harrison M."/>
            <person name="Strong C."/>
            <person name="Farmer C."/>
            <person name="Delahaunty K."/>
            <person name="Markovic C."/>
            <person name="Hall O."/>
            <person name="Minx P."/>
            <person name="Tomlinson C."/>
            <person name="Mitreva M."/>
            <person name="Hou S."/>
            <person name="Chen J."/>
            <person name="Wollam A."/>
            <person name="Pepin K.H."/>
            <person name="Johnson M."/>
            <person name="Bhonagiri V."/>
            <person name="Zhang X."/>
            <person name="Suruliraj S."/>
            <person name="Warren W."/>
            <person name="Chinwalla A."/>
            <person name="Mardis E.R."/>
            <person name="Wilson R.K."/>
        </authorList>
    </citation>
    <scope>NUCLEOTIDE SEQUENCE [LARGE SCALE GENOMIC DNA]</scope>
    <source>
        <strain evidence="3 4">F0204</strain>
    </source>
</reference>
<evidence type="ECO:0000259" key="2">
    <source>
        <dbReference type="Pfam" id="PF05738"/>
    </source>
</evidence>
<dbReference type="RefSeq" id="WP_006526739.1">
    <property type="nucleotide sequence ID" value="NZ_GL637673.1"/>
</dbReference>
<dbReference type="SUPFAM" id="SSF49478">
    <property type="entry name" value="Cna protein B-type domain"/>
    <property type="match status" value="3"/>
</dbReference>
<feature type="non-terminal residue" evidence="3">
    <location>
        <position position="1"/>
    </location>
</feature>
<evidence type="ECO:0000313" key="4">
    <source>
        <dbReference type="Proteomes" id="UP000004097"/>
    </source>
</evidence>
<dbReference type="NCBIfam" id="TIGR01167">
    <property type="entry name" value="LPXTG_anchor"/>
    <property type="match status" value="1"/>
</dbReference>
<name>E7MQV1_9FIRM</name>
<feature type="domain" description="CNA-B" evidence="2">
    <location>
        <begin position="1"/>
        <end position="70"/>
    </location>
</feature>
<dbReference type="Gene3D" id="2.60.40.1140">
    <property type="entry name" value="Collagen-binding surface protein Cna, B-type domain"/>
    <property type="match status" value="3"/>
</dbReference>
<evidence type="ECO:0000313" key="3">
    <source>
        <dbReference type="EMBL" id="EFW23444.1"/>
    </source>
</evidence>
<keyword evidence="4" id="KW-1185">Reference proteome</keyword>
<dbReference type="eggNOG" id="COG4932">
    <property type="taxonomic scope" value="Bacteria"/>
</dbReference>
<feature type="domain" description="CNA-B" evidence="2">
    <location>
        <begin position="165"/>
        <end position="248"/>
    </location>
</feature>